<reference evidence="3" key="1">
    <citation type="submission" date="2017-01" db="EMBL/GenBank/DDBJ databases">
        <title>Comparative genomics of anhydrobiosis in the tardigrade Hypsibius dujardini.</title>
        <authorList>
            <person name="Yoshida Y."/>
            <person name="Koutsovoulos G."/>
            <person name="Laetsch D."/>
            <person name="Stevens L."/>
            <person name="Kumar S."/>
            <person name="Horikawa D."/>
            <person name="Ishino K."/>
            <person name="Komine S."/>
            <person name="Tomita M."/>
            <person name="Blaxter M."/>
            <person name="Arakawa K."/>
        </authorList>
    </citation>
    <scope>NUCLEOTIDE SEQUENCE [LARGE SCALE GENOMIC DNA]</scope>
    <source>
        <strain evidence="3">Z151</strain>
    </source>
</reference>
<keyword evidence="3" id="KW-1185">Reference proteome</keyword>
<sequence>MLQAEYENEAMNDDEVMIKNEAIEIASDNCSALESAPSASLMDVASPNRTKQPSFADLYTGISSSDSRSTTPEAAAGSSGGLQ</sequence>
<accession>A0A9X6RNT6</accession>
<evidence type="ECO:0000256" key="1">
    <source>
        <dbReference type="SAM" id="MobiDB-lite"/>
    </source>
</evidence>
<organism evidence="2 3">
    <name type="scientific">Hypsibius exemplaris</name>
    <name type="common">Freshwater tardigrade</name>
    <dbReference type="NCBI Taxonomy" id="2072580"/>
    <lineage>
        <taxon>Eukaryota</taxon>
        <taxon>Metazoa</taxon>
        <taxon>Ecdysozoa</taxon>
        <taxon>Tardigrada</taxon>
        <taxon>Eutardigrada</taxon>
        <taxon>Parachela</taxon>
        <taxon>Hypsibioidea</taxon>
        <taxon>Hypsibiidae</taxon>
        <taxon>Hypsibius</taxon>
    </lineage>
</organism>
<feature type="compositionally biased region" description="Polar residues" evidence="1">
    <location>
        <begin position="61"/>
        <end position="72"/>
    </location>
</feature>
<protein>
    <submittedName>
        <fullName evidence="2">Uncharacterized protein</fullName>
    </submittedName>
</protein>
<proteinExistence type="predicted"/>
<feature type="region of interest" description="Disordered" evidence="1">
    <location>
        <begin position="38"/>
        <end position="83"/>
    </location>
</feature>
<gene>
    <name evidence="2" type="ORF">BV898_18784</name>
</gene>
<dbReference type="EMBL" id="MTYJ01000399">
    <property type="protein sequence ID" value="OWA54380.1"/>
    <property type="molecule type" value="Genomic_DNA"/>
</dbReference>
<dbReference type="Proteomes" id="UP000192578">
    <property type="component" value="Unassembled WGS sequence"/>
</dbReference>
<comment type="caution">
    <text evidence="2">The sequence shown here is derived from an EMBL/GenBank/DDBJ whole genome shotgun (WGS) entry which is preliminary data.</text>
</comment>
<name>A0A9X6RNT6_HYPEX</name>
<dbReference type="AlphaFoldDB" id="A0A9X6RNT6"/>
<evidence type="ECO:0000313" key="3">
    <source>
        <dbReference type="Proteomes" id="UP000192578"/>
    </source>
</evidence>
<evidence type="ECO:0000313" key="2">
    <source>
        <dbReference type="EMBL" id="OWA54380.1"/>
    </source>
</evidence>